<keyword evidence="3" id="KW-1185">Reference proteome</keyword>
<feature type="transmembrane region" description="Helical" evidence="1">
    <location>
        <begin position="128"/>
        <end position="147"/>
    </location>
</feature>
<evidence type="ECO:0000313" key="2">
    <source>
        <dbReference type="EMBL" id="CAI9103430.1"/>
    </source>
</evidence>
<dbReference type="GO" id="GO:0009507">
    <property type="term" value="C:chloroplast"/>
    <property type="evidence" value="ECO:0007669"/>
    <property type="project" value="TreeGrafter"/>
</dbReference>
<keyword evidence="1" id="KW-0472">Membrane</keyword>
<gene>
    <name evidence="2" type="ORF">OLC1_LOCUS12601</name>
</gene>
<sequence length="285" mass="31880">MACWIITAGKPSFLLLKSNLKRNPLLTPTSFKLSFQHHKVQPPIQLIGSNKHDNKLLSFDSNRNFSNVSIKTTCNATSSSSSDSYEVTTSNNKIDKTTWEAFCVGFVFLVVIPLAGFIGAILREPPEMAMFATLIALFPITMVVQWYNHHAPMTHSTLTLQADVEWGIIEAFEQHNRLSTEERTKFDDETHVDVNNIQMRSSTHHRSDNGFSNEGIVVTIIVTAKGKHSLSTINSGVDLNEALEKLASFPSNKIEAIEILWTPLSKSNVLSEQELLKDYPHLCPL</sequence>
<dbReference type="AlphaFoldDB" id="A0AAV1D6L4"/>
<dbReference type="InterPro" id="IPR010903">
    <property type="entry name" value="DUF1517"/>
</dbReference>
<dbReference type="PANTHER" id="PTHR33975">
    <property type="entry name" value="MYELIN-ASSOCIATED OLIGODENDROCYTE BASIC PROTEIN"/>
    <property type="match status" value="1"/>
</dbReference>
<protein>
    <submittedName>
        <fullName evidence="2">OLC1v1001904C1</fullName>
    </submittedName>
</protein>
<proteinExistence type="predicted"/>
<dbReference type="InterPro" id="IPR053023">
    <property type="entry name" value="FLAP_modulator"/>
</dbReference>
<evidence type="ECO:0000313" key="3">
    <source>
        <dbReference type="Proteomes" id="UP001161247"/>
    </source>
</evidence>
<dbReference type="PANTHER" id="PTHR33975:SF2">
    <property type="entry name" value="MYELIN-ASSOCIATED OLIGODENDROCYTE BASIC PROTEIN"/>
    <property type="match status" value="1"/>
</dbReference>
<keyword evidence="1" id="KW-1133">Transmembrane helix</keyword>
<evidence type="ECO:0000256" key="1">
    <source>
        <dbReference type="SAM" id="Phobius"/>
    </source>
</evidence>
<dbReference type="EMBL" id="OX459121">
    <property type="protein sequence ID" value="CAI9103430.1"/>
    <property type="molecule type" value="Genomic_DNA"/>
</dbReference>
<name>A0AAV1D6L4_OLDCO</name>
<keyword evidence="1" id="KW-0812">Transmembrane</keyword>
<organism evidence="2 3">
    <name type="scientific">Oldenlandia corymbosa var. corymbosa</name>
    <dbReference type="NCBI Taxonomy" id="529605"/>
    <lineage>
        <taxon>Eukaryota</taxon>
        <taxon>Viridiplantae</taxon>
        <taxon>Streptophyta</taxon>
        <taxon>Embryophyta</taxon>
        <taxon>Tracheophyta</taxon>
        <taxon>Spermatophyta</taxon>
        <taxon>Magnoliopsida</taxon>
        <taxon>eudicotyledons</taxon>
        <taxon>Gunneridae</taxon>
        <taxon>Pentapetalae</taxon>
        <taxon>asterids</taxon>
        <taxon>lamiids</taxon>
        <taxon>Gentianales</taxon>
        <taxon>Rubiaceae</taxon>
        <taxon>Rubioideae</taxon>
        <taxon>Spermacoceae</taxon>
        <taxon>Hedyotis-Oldenlandia complex</taxon>
        <taxon>Oldenlandia</taxon>
    </lineage>
</organism>
<accession>A0AAV1D6L4</accession>
<reference evidence="2" key="1">
    <citation type="submission" date="2023-03" db="EMBL/GenBank/DDBJ databases">
        <authorList>
            <person name="Julca I."/>
        </authorList>
    </citation>
    <scope>NUCLEOTIDE SEQUENCE</scope>
</reference>
<feature type="transmembrane region" description="Helical" evidence="1">
    <location>
        <begin position="101"/>
        <end position="122"/>
    </location>
</feature>
<dbReference type="Proteomes" id="UP001161247">
    <property type="component" value="Chromosome 4"/>
</dbReference>
<dbReference type="Pfam" id="PF07466">
    <property type="entry name" value="DUF1517"/>
    <property type="match status" value="1"/>
</dbReference>